<dbReference type="RefSeq" id="WP_114299341.1">
    <property type="nucleotide sequence ID" value="NZ_QPJT01000028.1"/>
</dbReference>
<sequence>MDIIEGFFRIIGSLICHQLPSRTIYLQGCQLPMCARDTGIYIGIFISLAYSFCTGKFKSDRPPHVFTSVILCLIMLPMMADGVTSYMGIRSTTNEIRLFTGIFFGIPIPFLLIPAANFRVEGSNKSPSLRNNRELLLPLLMGLLCGVLIAKTGLVPWIVVSSATSIAFVFLIWRIVFTIAVRAKVVSKGAGALVAVSGITLGVLGILFLISHFVLQPLKHLLIK</sequence>
<dbReference type="InterPro" id="IPR019206">
    <property type="entry name" value="DUF2085_TM"/>
</dbReference>
<dbReference type="OrthoDB" id="9810176at2"/>
<comment type="caution">
    <text evidence="2">The sequence shown here is derived from an EMBL/GenBank/DDBJ whole genome shotgun (WGS) entry which is preliminary data.</text>
</comment>
<proteinExistence type="predicted"/>
<dbReference type="EMBL" id="QPJT01000028">
    <property type="protein sequence ID" value="RCX10521.1"/>
    <property type="molecule type" value="Genomic_DNA"/>
</dbReference>
<organism evidence="2 3">
    <name type="scientific">Anaerobacterium chartisolvens</name>
    <dbReference type="NCBI Taxonomy" id="1297424"/>
    <lineage>
        <taxon>Bacteria</taxon>
        <taxon>Bacillati</taxon>
        <taxon>Bacillota</taxon>
        <taxon>Clostridia</taxon>
        <taxon>Eubacteriales</taxon>
        <taxon>Oscillospiraceae</taxon>
        <taxon>Anaerobacterium</taxon>
    </lineage>
</organism>
<feature type="transmembrane region" description="Helical" evidence="1">
    <location>
        <begin position="190"/>
        <end position="215"/>
    </location>
</feature>
<accession>A0A369AMW5</accession>
<evidence type="ECO:0000313" key="2">
    <source>
        <dbReference type="EMBL" id="RCX10521.1"/>
    </source>
</evidence>
<reference evidence="2 3" key="1">
    <citation type="submission" date="2018-07" db="EMBL/GenBank/DDBJ databases">
        <title>Genomic Encyclopedia of Type Strains, Phase IV (KMG-IV): sequencing the most valuable type-strain genomes for metagenomic binning, comparative biology and taxonomic classification.</title>
        <authorList>
            <person name="Goeker M."/>
        </authorList>
    </citation>
    <scope>NUCLEOTIDE SEQUENCE [LARGE SCALE GENOMIC DNA]</scope>
    <source>
        <strain evidence="2 3">DSM 27016</strain>
    </source>
</reference>
<dbReference type="Proteomes" id="UP000253034">
    <property type="component" value="Unassembled WGS sequence"/>
</dbReference>
<feature type="transmembrane region" description="Helical" evidence="1">
    <location>
        <begin position="135"/>
        <end position="159"/>
    </location>
</feature>
<feature type="transmembrane region" description="Helical" evidence="1">
    <location>
        <begin position="64"/>
        <end position="84"/>
    </location>
</feature>
<gene>
    <name evidence="2" type="ORF">DFR58_12820</name>
</gene>
<dbReference type="AlphaFoldDB" id="A0A369AMW5"/>
<feature type="transmembrane region" description="Helical" evidence="1">
    <location>
        <begin position="96"/>
        <end position="115"/>
    </location>
</feature>
<name>A0A369AMW5_9FIRM</name>
<feature type="transmembrane region" description="Helical" evidence="1">
    <location>
        <begin position="165"/>
        <end position="183"/>
    </location>
</feature>
<evidence type="ECO:0000313" key="3">
    <source>
        <dbReference type="Proteomes" id="UP000253034"/>
    </source>
</evidence>
<dbReference type="Pfam" id="PF09858">
    <property type="entry name" value="DUF2085"/>
    <property type="match status" value="1"/>
</dbReference>
<keyword evidence="3" id="KW-1185">Reference proteome</keyword>
<keyword evidence="1" id="KW-1133">Transmembrane helix</keyword>
<protein>
    <submittedName>
        <fullName evidence="2">Putative membrane protein</fullName>
    </submittedName>
</protein>
<keyword evidence="1" id="KW-0812">Transmembrane</keyword>
<keyword evidence="1" id="KW-0472">Membrane</keyword>
<evidence type="ECO:0000256" key="1">
    <source>
        <dbReference type="SAM" id="Phobius"/>
    </source>
</evidence>